<reference evidence="12" key="1">
    <citation type="submission" date="2021-01" db="EMBL/GenBank/DDBJ databases">
        <authorList>
            <person name="Bezrukov I."/>
        </authorList>
    </citation>
    <scope>NUCLEOTIDE SEQUENCE</scope>
</reference>
<dbReference type="CDD" id="cd17344">
    <property type="entry name" value="MFS_SLC37A1_2"/>
    <property type="match status" value="1"/>
</dbReference>
<feature type="transmembrane region" description="Helical" evidence="10">
    <location>
        <begin position="475"/>
        <end position="495"/>
    </location>
</feature>
<feature type="transmembrane region" description="Helical" evidence="10">
    <location>
        <begin position="501"/>
        <end position="526"/>
    </location>
</feature>
<accession>A0A8S2B121</accession>
<keyword evidence="8 10" id="KW-0472">Membrane</keyword>
<dbReference type="PANTHER" id="PTHR43184">
    <property type="entry name" value="MAJOR FACILITATOR SUPERFAMILY TRANSPORTER 16, ISOFORM B"/>
    <property type="match status" value="1"/>
</dbReference>
<dbReference type="InterPro" id="IPR044740">
    <property type="entry name" value="SLC37A1_2"/>
</dbReference>
<comment type="similarity">
    <text evidence="3">Belongs to the GeBP family.</text>
</comment>
<keyword evidence="4" id="KW-0813">Transport</keyword>
<keyword evidence="7 10" id="KW-1133">Transmembrane helix</keyword>
<evidence type="ECO:0000256" key="2">
    <source>
        <dbReference type="ARBA" id="ARBA00009598"/>
    </source>
</evidence>
<dbReference type="Pfam" id="PF22757">
    <property type="entry name" value="GeBP-like_C"/>
    <property type="match status" value="1"/>
</dbReference>
<gene>
    <name evidence="12" type="ORF">AARE701A_LOCUS18514</name>
</gene>
<evidence type="ECO:0000256" key="6">
    <source>
        <dbReference type="ARBA" id="ARBA00022692"/>
    </source>
</evidence>
<dbReference type="InterPro" id="IPR053933">
    <property type="entry name" value="GeBP-like_C"/>
</dbReference>
<keyword evidence="6 10" id="KW-0812">Transmembrane</keyword>
<dbReference type="GO" id="GO:0055062">
    <property type="term" value="P:phosphate ion homeostasis"/>
    <property type="evidence" value="ECO:0007669"/>
    <property type="project" value="TreeGrafter"/>
</dbReference>
<dbReference type="Pfam" id="PF07690">
    <property type="entry name" value="MFS_1"/>
    <property type="match status" value="1"/>
</dbReference>
<dbReference type="InterPro" id="IPR020846">
    <property type="entry name" value="MFS_dom"/>
</dbReference>
<feature type="transmembrane region" description="Helical" evidence="10">
    <location>
        <begin position="777"/>
        <end position="799"/>
    </location>
</feature>
<feature type="transmembrane region" description="Helical" evidence="10">
    <location>
        <begin position="642"/>
        <end position="663"/>
    </location>
</feature>
<dbReference type="GO" id="GO:0016020">
    <property type="term" value="C:membrane"/>
    <property type="evidence" value="ECO:0007669"/>
    <property type="project" value="UniProtKB-SubCell"/>
</dbReference>
<evidence type="ECO:0000313" key="13">
    <source>
        <dbReference type="Proteomes" id="UP000682877"/>
    </source>
</evidence>
<comment type="similarity">
    <text evidence="2">Belongs to the major facilitator superfamily. Organophosphate:Pi antiporter (OPA) (TC 2.A.1.4) family.</text>
</comment>
<feature type="transmembrane region" description="Helical" evidence="10">
    <location>
        <begin position="395"/>
        <end position="413"/>
    </location>
</feature>
<dbReference type="GO" id="GO:0061513">
    <property type="term" value="F:glucose 6-phosphate:phosphate antiporter activity"/>
    <property type="evidence" value="ECO:0007669"/>
    <property type="project" value="InterPro"/>
</dbReference>
<feature type="region of interest" description="Disordered" evidence="9">
    <location>
        <begin position="242"/>
        <end position="279"/>
    </location>
</feature>
<feature type="compositionally biased region" description="Acidic residues" evidence="9">
    <location>
        <begin position="48"/>
        <end position="61"/>
    </location>
</feature>
<keyword evidence="13" id="KW-1185">Reference proteome</keyword>
<evidence type="ECO:0000313" key="12">
    <source>
        <dbReference type="EMBL" id="CAE6177884.1"/>
    </source>
</evidence>
<feature type="transmembrane region" description="Helical" evidence="10">
    <location>
        <begin position="567"/>
        <end position="587"/>
    </location>
</feature>
<organism evidence="12 13">
    <name type="scientific">Arabidopsis arenosa</name>
    <name type="common">Sand rock-cress</name>
    <name type="synonym">Cardaminopsis arenosa</name>
    <dbReference type="NCBI Taxonomy" id="38785"/>
    <lineage>
        <taxon>Eukaryota</taxon>
        <taxon>Viridiplantae</taxon>
        <taxon>Streptophyta</taxon>
        <taxon>Embryophyta</taxon>
        <taxon>Tracheophyta</taxon>
        <taxon>Spermatophyta</taxon>
        <taxon>Magnoliopsida</taxon>
        <taxon>eudicotyledons</taxon>
        <taxon>Gunneridae</taxon>
        <taxon>Pentapetalae</taxon>
        <taxon>rosids</taxon>
        <taxon>malvids</taxon>
        <taxon>Brassicales</taxon>
        <taxon>Brassicaceae</taxon>
        <taxon>Camelineae</taxon>
        <taxon>Arabidopsis</taxon>
    </lineage>
</organism>
<dbReference type="Gene3D" id="1.20.1250.20">
    <property type="entry name" value="MFS general substrate transporter like domains"/>
    <property type="match status" value="2"/>
</dbReference>
<comment type="subcellular location">
    <subcellularLocation>
        <location evidence="1">Membrane</location>
        <topology evidence="1">Multi-pass membrane protein</topology>
    </subcellularLocation>
</comment>
<feature type="compositionally biased region" description="Basic and acidic residues" evidence="9">
    <location>
        <begin position="35"/>
        <end position="47"/>
    </location>
</feature>
<evidence type="ECO:0000256" key="5">
    <source>
        <dbReference type="ARBA" id="ARBA00022597"/>
    </source>
</evidence>
<evidence type="ECO:0000256" key="8">
    <source>
        <dbReference type="ARBA" id="ARBA00023136"/>
    </source>
</evidence>
<evidence type="ECO:0000256" key="10">
    <source>
        <dbReference type="SAM" id="Phobius"/>
    </source>
</evidence>
<evidence type="ECO:0000256" key="1">
    <source>
        <dbReference type="ARBA" id="ARBA00004141"/>
    </source>
</evidence>
<dbReference type="InterPro" id="IPR011701">
    <property type="entry name" value="MFS"/>
</dbReference>
<evidence type="ECO:0000256" key="7">
    <source>
        <dbReference type="ARBA" id="ARBA00022989"/>
    </source>
</evidence>
<dbReference type="PROSITE" id="PS50850">
    <property type="entry name" value="MFS"/>
    <property type="match status" value="1"/>
</dbReference>
<protein>
    <recommendedName>
        <fullName evidence="11">Major facilitator superfamily (MFS) profile domain-containing protein</fullName>
    </recommendedName>
</protein>
<feature type="transmembrane region" description="Helical" evidence="10">
    <location>
        <begin position="714"/>
        <end position="734"/>
    </location>
</feature>
<feature type="transmembrane region" description="Helical" evidence="10">
    <location>
        <begin position="443"/>
        <end position="463"/>
    </location>
</feature>
<dbReference type="PANTHER" id="PTHR43184:SF17">
    <property type="entry name" value="GLYCEROL-3-PHOSPHATE TRANSPORTER 2-RELATED"/>
    <property type="match status" value="1"/>
</dbReference>
<evidence type="ECO:0000256" key="3">
    <source>
        <dbReference type="ARBA" id="ARBA00010820"/>
    </source>
</evidence>
<dbReference type="InterPro" id="IPR036259">
    <property type="entry name" value="MFS_trans_sf"/>
</dbReference>
<feature type="region of interest" description="Disordered" evidence="9">
    <location>
        <begin position="1"/>
        <end position="101"/>
    </location>
</feature>
<dbReference type="InterPro" id="IPR053932">
    <property type="entry name" value="GeBP-like_DBD"/>
</dbReference>
<dbReference type="Proteomes" id="UP000682877">
    <property type="component" value="Chromosome 7"/>
</dbReference>
<feature type="compositionally biased region" description="Basic and acidic residues" evidence="9">
    <location>
        <begin position="267"/>
        <end position="279"/>
    </location>
</feature>
<sequence>MAPKKAEEVVDNPPTSSEEEESGSSGEESESSAEVSKKDESSKKPESDSEGEYESESESDSEPAKTMELMPLVTKAIPEKSGSAATVPESSTAKRPLKEPVSEAIKKLKTSETEHVKKPVKNDEVKKISGDDAKKMFQRLFSEADEIALLQGIIDFTSTKGDPYEDIDAFCIYVKKLIDFNATKNQIVTKLQRLKKKFNNTVKKSLKKGKSEDEIEFAKDIEQKGFELSRKIWGSSGVLASKSSRKKVGGTPAPKEMKLVAHSSPKKQQEEAKKPEKTETKVVNTSLSIGREIASFFNAENKSSCGLDESTISAVWAKVADGAEKREVEEKWKKLKAKEFELCLQRSGLVLASGGVVKEMASWTSSQFLYEETKPWGIQFLERFKRSGRLSFKQYQALVFILTFVAYVAFHAARKPNSIVKGTLSASTIKGGWAPFDGPDGPALLGQIDLVFLSVYAVGMFVAGHLGDRLDLRTFLTIGMIGTGLFTALFGVAFWADFHSFYYFLAVQVMAGWFQSIGWPCVVAVLGNWFDKKRRGMVMGVWSAHTSLGNIAGSLIASGLLRYGWGWSFLGPALLMTFLGIVVYLFLPVNPPTVEAERDGTEIDSTMRLGDTITESFLESRMSTGFDRKAVGFMAAWKIPGVAPFALCLFFTKLVSYTFLYWLPFYVSHNMIGGEYLSEETSGNLSTIFDVGGVVGGVLAGYMSDQLNGRAMTAAGFMYLAIPALFLYRVLGHISLTINVILMFISGVFIIGPFALITTAVSADLGTHKSLKGNARALATVTAIIDGTGSVGAAIGPVLTGYISAISWDAVFYMLMTAALISGLLLTKLIIAEVKALLFGSEEEVAASSSSPASRAPIDVLL</sequence>
<feature type="transmembrane region" description="Helical" evidence="10">
    <location>
        <begin position="538"/>
        <end position="561"/>
    </location>
</feature>
<proteinExistence type="inferred from homology"/>
<feature type="compositionally biased region" description="Acidic residues" evidence="9">
    <location>
        <begin position="17"/>
        <end position="31"/>
    </location>
</feature>
<keyword evidence="5" id="KW-0762">Sugar transport</keyword>
<dbReference type="EMBL" id="LR999457">
    <property type="protein sequence ID" value="CAE6177884.1"/>
    <property type="molecule type" value="Genomic_DNA"/>
</dbReference>
<feature type="transmembrane region" description="Helical" evidence="10">
    <location>
        <begin position="740"/>
        <end position="765"/>
    </location>
</feature>
<dbReference type="SUPFAM" id="SSF103473">
    <property type="entry name" value="MFS general substrate transporter"/>
    <property type="match status" value="1"/>
</dbReference>
<evidence type="ECO:0000256" key="4">
    <source>
        <dbReference type="ARBA" id="ARBA00022448"/>
    </source>
</evidence>
<evidence type="ECO:0000259" key="11">
    <source>
        <dbReference type="PROSITE" id="PS50850"/>
    </source>
</evidence>
<dbReference type="Pfam" id="PF04504">
    <property type="entry name" value="GeBP-like_DBD"/>
    <property type="match status" value="1"/>
</dbReference>
<feature type="transmembrane region" description="Helical" evidence="10">
    <location>
        <begin position="811"/>
        <end position="831"/>
    </location>
</feature>
<dbReference type="AlphaFoldDB" id="A0A8S2B121"/>
<feature type="domain" description="Major facilitator superfamily (MFS) profile" evidence="11">
    <location>
        <begin position="401"/>
        <end position="835"/>
    </location>
</feature>
<name>A0A8S2B121_ARAAE</name>
<dbReference type="FunFam" id="1.20.1250.20:FF:000028">
    <property type="entry name" value="Sugar phosphate exchanger 3 isoform 1"/>
    <property type="match status" value="1"/>
</dbReference>
<evidence type="ECO:0000256" key="9">
    <source>
        <dbReference type="SAM" id="MobiDB-lite"/>
    </source>
</evidence>
<dbReference type="FunFam" id="1.20.1250.20:FF:000050">
    <property type="entry name" value="glucose-6-phosphate exchanger SLC37A2 isoform X1"/>
    <property type="match status" value="1"/>
</dbReference>